<keyword evidence="3" id="KW-1185">Reference proteome</keyword>
<dbReference type="Proteomes" id="UP001498398">
    <property type="component" value="Unassembled WGS sequence"/>
</dbReference>
<dbReference type="EMBL" id="JBANRG010000005">
    <property type="protein sequence ID" value="KAK7466302.1"/>
    <property type="molecule type" value="Genomic_DNA"/>
</dbReference>
<sequence length="141" mass="15530">MSTHRSHWNAIPKSITFLTLLLAVSGSPIFPYAPSLPTKTRRNESEVHQTRDVLTSANNYLSQSTWGPFLAATVIDPMLYPDTSRDLEATKARANELLQDIGKESAPLATKDYWKDFGGALKKVGGLISLIVEAVVKTSRE</sequence>
<gene>
    <name evidence="2" type="ORF">VKT23_005029</name>
</gene>
<name>A0ABR1JS36_9AGAR</name>
<comment type="caution">
    <text evidence="2">The sequence shown here is derived from an EMBL/GenBank/DDBJ whole genome shotgun (WGS) entry which is preliminary data.</text>
</comment>
<accession>A0ABR1JS36</accession>
<organism evidence="2 3">
    <name type="scientific">Marasmiellus scandens</name>
    <dbReference type="NCBI Taxonomy" id="2682957"/>
    <lineage>
        <taxon>Eukaryota</taxon>
        <taxon>Fungi</taxon>
        <taxon>Dikarya</taxon>
        <taxon>Basidiomycota</taxon>
        <taxon>Agaricomycotina</taxon>
        <taxon>Agaricomycetes</taxon>
        <taxon>Agaricomycetidae</taxon>
        <taxon>Agaricales</taxon>
        <taxon>Marasmiineae</taxon>
        <taxon>Omphalotaceae</taxon>
        <taxon>Marasmiellus</taxon>
    </lineage>
</organism>
<proteinExistence type="predicted"/>
<feature type="chain" id="PRO_5045596839" evidence="1">
    <location>
        <begin position="27"/>
        <end position="141"/>
    </location>
</feature>
<protein>
    <submittedName>
        <fullName evidence="2">Uncharacterized protein</fullName>
    </submittedName>
</protein>
<keyword evidence="1" id="KW-0732">Signal</keyword>
<evidence type="ECO:0000313" key="3">
    <source>
        <dbReference type="Proteomes" id="UP001498398"/>
    </source>
</evidence>
<evidence type="ECO:0000313" key="2">
    <source>
        <dbReference type="EMBL" id="KAK7466302.1"/>
    </source>
</evidence>
<feature type="signal peptide" evidence="1">
    <location>
        <begin position="1"/>
        <end position="26"/>
    </location>
</feature>
<evidence type="ECO:0000256" key="1">
    <source>
        <dbReference type="SAM" id="SignalP"/>
    </source>
</evidence>
<reference evidence="2 3" key="1">
    <citation type="submission" date="2024-01" db="EMBL/GenBank/DDBJ databases">
        <title>A draft genome for the cacao thread blight pathogen Marasmiellus scandens.</title>
        <authorList>
            <person name="Baruah I.K."/>
            <person name="Leung J."/>
            <person name="Bukari Y."/>
            <person name="Amoako-Attah I."/>
            <person name="Meinhardt L.W."/>
            <person name="Bailey B.A."/>
            <person name="Cohen S.P."/>
        </authorList>
    </citation>
    <scope>NUCLEOTIDE SEQUENCE [LARGE SCALE GENOMIC DNA]</scope>
    <source>
        <strain evidence="2 3">GH-19</strain>
    </source>
</reference>